<dbReference type="Proteomes" id="UP000639772">
    <property type="component" value="Chromosome 10"/>
</dbReference>
<protein>
    <recommendedName>
        <fullName evidence="5">t-SNARE coiled-coil homology domain-containing protein</fullName>
    </recommendedName>
</protein>
<accession>A0A835Q807</accession>
<feature type="compositionally biased region" description="Polar residues" evidence="4">
    <location>
        <begin position="34"/>
        <end position="43"/>
    </location>
</feature>
<feature type="compositionally biased region" description="Polar residues" evidence="4">
    <location>
        <begin position="160"/>
        <end position="171"/>
    </location>
</feature>
<evidence type="ECO:0000259" key="5">
    <source>
        <dbReference type="PROSITE" id="PS50192"/>
    </source>
</evidence>
<feature type="region of interest" description="Disordered" evidence="4">
    <location>
        <begin position="1"/>
        <end position="77"/>
    </location>
</feature>
<organism evidence="6 7">
    <name type="scientific">Vanilla planifolia</name>
    <name type="common">Vanilla</name>
    <dbReference type="NCBI Taxonomy" id="51239"/>
    <lineage>
        <taxon>Eukaryota</taxon>
        <taxon>Viridiplantae</taxon>
        <taxon>Streptophyta</taxon>
        <taxon>Embryophyta</taxon>
        <taxon>Tracheophyta</taxon>
        <taxon>Spermatophyta</taxon>
        <taxon>Magnoliopsida</taxon>
        <taxon>Liliopsida</taxon>
        <taxon>Asparagales</taxon>
        <taxon>Orchidaceae</taxon>
        <taxon>Vanilloideae</taxon>
        <taxon>Vanilleae</taxon>
        <taxon>Vanilla</taxon>
    </lineage>
</organism>
<feature type="compositionally biased region" description="Low complexity" evidence="4">
    <location>
        <begin position="56"/>
        <end position="72"/>
    </location>
</feature>
<dbReference type="InterPro" id="IPR000727">
    <property type="entry name" value="T_SNARE_dom"/>
</dbReference>
<sequence length="244" mass="27123">MSKVSATKTPNSKAYKHNTGSSIANPFDSDSDTEQNTRSTRASSAPAINRPHHRGNQSYQNGYQGRGSSSSSHSALAVGNNGYKGGFNEPAGYETQSLQELENMQVKKLLGSLGGLFSKTWKPKKTREIRGPVISRDDSFIRRGNHMEQRQKLGLESPRSRSNPRQFLSEPSTALERIEIEKVKQDDALSDLSNILGELKAMAVDMGSEIDRQNKALDNMQDDVEEINYRVRGANQRARRLLGR</sequence>
<comment type="similarity">
    <text evidence="1">Belongs to the SNAP-25 family.</text>
</comment>
<keyword evidence="3" id="KW-0175">Coiled coil</keyword>
<feature type="domain" description="T-SNARE coiled-coil homology" evidence="5">
    <location>
        <begin position="184"/>
        <end position="241"/>
    </location>
</feature>
<evidence type="ECO:0000313" key="6">
    <source>
        <dbReference type="EMBL" id="KAG0464744.1"/>
    </source>
</evidence>
<proteinExistence type="inferred from homology"/>
<dbReference type="PROSITE" id="PS50192">
    <property type="entry name" value="T_SNARE"/>
    <property type="match status" value="1"/>
</dbReference>
<evidence type="ECO:0000313" key="7">
    <source>
        <dbReference type="Proteomes" id="UP000639772"/>
    </source>
</evidence>
<reference evidence="6 7" key="1">
    <citation type="journal article" date="2020" name="Nat. Food">
        <title>A phased Vanilla planifolia genome enables genetic improvement of flavour and production.</title>
        <authorList>
            <person name="Hasing T."/>
            <person name="Tang H."/>
            <person name="Brym M."/>
            <person name="Khazi F."/>
            <person name="Huang T."/>
            <person name="Chambers A.H."/>
        </authorList>
    </citation>
    <scope>NUCLEOTIDE SEQUENCE [LARGE SCALE GENOMIC DNA]</scope>
    <source>
        <tissue evidence="6">Leaf</tissue>
    </source>
</reference>
<dbReference type="AlphaFoldDB" id="A0A835Q807"/>
<dbReference type="SMART" id="SM00397">
    <property type="entry name" value="t_SNARE"/>
    <property type="match status" value="1"/>
</dbReference>
<evidence type="ECO:0000256" key="3">
    <source>
        <dbReference type="SAM" id="Coils"/>
    </source>
</evidence>
<dbReference type="GO" id="GO:0015031">
    <property type="term" value="P:protein transport"/>
    <property type="evidence" value="ECO:0007669"/>
    <property type="project" value="UniProtKB-KW"/>
</dbReference>
<evidence type="ECO:0000256" key="1">
    <source>
        <dbReference type="ARBA" id="ARBA00009480"/>
    </source>
</evidence>
<dbReference type="GO" id="GO:0005886">
    <property type="term" value="C:plasma membrane"/>
    <property type="evidence" value="ECO:0007669"/>
    <property type="project" value="TreeGrafter"/>
</dbReference>
<dbReference type="PANTHER" id="PTHR19305:SF9">
    <property type="entry name" value="SYNAPTOSOMAL-ASSOCIATED PROTEIN 29"/>
    <property type="match status" value="1"/>
</dbReference>
<feature type="coiled-coil region" evidence="3">
    <location>
        <begin position="210"/>
        <end position="237"/>
    </location>
</feature>
<dbReference type="OrthoDB" id="1729555at2759"/>
<gene>
    <name evidence="6" type="ORF">HPP92_018908</name>
</gene>
<evidence type="ECO:0000256" key="4">
    <source>
        <dbReference type="SAM" id="MobiDB-lite"/>
    </source>
</evidence>
<dbReference type="Gene3D" id="1.20.5.110">
    <property type="match status" value="1"/>
</dbReference>
<dbReference type="PANTHER" id="PTHR19305">
    <property type="entry name" value="SYNAPTOSOMAL ASSOCIATED PROTEIN"/>
    <property type="match status" value="1"/>
</dbReference>
<feature type="region of interest" description="Disordered" evidence="4">
    <location>
        <begin position="149"/>
        <end position="171"/>
    </location>
</feature>
<feature type="compositionally biased region" description="Polar residues" evidence="4">
    <location>
        <begin position="1"/>
        <end position="24"/>
    </location>
</feature>
<evidence type="ECO:0000256" key="2">
    <source>
        <dbReference type="ARBA" id="ARBA00022927"/>
    </source>
</evidence>
<dbReference type="EMBL" id="JADCNM010000010">
    <property type="protein sequence ID" value="KAG0464744.1"/>
    <property type="molecule type" value="Genomic_DNA"/>
</dbReference>
<name>A0A835Q807_VANPL</name>
<keyword evidence="2" id="KW-0653">Protein transport</keyword>
<keyword evidence="2" id="KW-0813">Transport</keyword>
<dbReference type="FunFam" id="1.20.5.110:FF:000040">
    <property type="entry name" value="SNAP25 homologous protein SNAP33"/>
    <property type="match status" value="1"/>
</dbReference>
<dbReference type="CDD" id="cd15841">
    <property type="entry name" value="SNARE_Qc"/>
    <property type="match status" value="1"/>
</dbReference>
<dbReference type="SUPFAM" id="SSF58038">
    <property type="entry name" value="SNARE fusion complex"/>
    <property type="match status" value="1"/>
</dbReference>
<comment type="caution">
    <text evidence="6">The sequence shown here is derived from an EMBL/GenBank/DDBJ whole genome shotgun (WGS) entry which is preliminary data.</text>
</comment>